<dbReference type="InterPro" id="IPR039470">
    <property type="entry name" value="Nuc_deoxyri_tr2"/>
</dbReference>
<protein>
    <recommendedName>
        <fullName evidence="3">Nucleoside 2-deoxyribosyltransferase</fullName>
    </recommendedName>
</protein>
<evidence type="ECO:0000313" key="2">
    <source>
        <dbReference type="Proteomes" id="UP000259421"/>
    </source>
</evidence>
<sequence length="164" mass="18774">MSHPAFRVLTAPQYDPRVVTQSDRLKVFLAGSIDMGKAVEWQTYLIELLSDLPISVFNPRRADFDSALVQDISCEPFVEQVTWEIDHLDAADVVVFYFDPAGKAPVTLLELGLTCRTKKCLIVCPEGYWRRGNVQVVAQRYGLEMLDHLHEVRHRIGDIWTETR</sequence>
<accession>A0A385EC97</accession>
<evidence type="ECO:0000313" key="1">
    <source>
        <dbReference type="EMBL" id="AXQ69280.1"/>
    </source>
</evidence>
<gene>
    <name evidence="1" type="ORF">CcrBL9_gp256c</name>
</gene>
<name>A0A385EC97_9CAUD</name>
<keyword evidence="2" id="KW-1185">Reference proteome</keyword>
<reference evidence="1 2" key="2">
    <citation type="submission" date="2018-09" db="EMBL/GenBank/DDBJ databases">
        <title>Giant CbK-like Caulobacter bacteriophages have genetically divergent genomes.</title>
        <authorList>
            <person name="Wilson K."/>
            <person name="Ely B."/>
        </authorList>
    </citation>
    <scope>NUCLEOTIDE SEQUENCE [LARGE SCALE GENOMIC DNA]</scope>
</reference>
<dbReference type="Gene3D" id="3.40.50.450">
    <property type="match status" value="1"/>
</dbReference>
<organism evidence="1 2">
    <name type="scientific">Caulobacter phage CcrBL9</name>
    <dbReference type="NCBI Taxonomy" id="2283270"/>
    <lineage>
        <taxon>Viruses</taxon>
        <taxon>Duplodnaviria</taxon>
        <taxon>Heunggongvirae</taxon>
        <taxon>Uroviricota</taxon>
        <taxon>Caudoviricetes</taxon>
        <taxon>Jeanschmidtviridae</taxon>
        <taxon>Bertelyvirus</taxon>
        <taxon>Bertelyvirus BL9</taxon>
    </lineage>
</organism>
<evidence type="ECO:0008006" key="3">
    <source>
        <dbReference type="Google" id="ProtNLM"/>
    </source>
</evidence>
<dbReference type="Proteomes" id="UP000259421">
    <property type="component" value="Segment"/>
</dbReference>
<proteinExistence type="predicted"/>
<dbReference type="EMBL" id="MH588546">
    <property type="protein sequence ID" value="AXQ69280.1"/>
    <property type="molecule type" value="Genomic_DNA"/>
</dbReference>
<dbReference type="SUPFAM" id="SSF52309">
    <property type="entry name" value="N-(deoxy)ribosyltransferase-like"/>
    <property type="match status" value="1"/>
</dbReference>
<dbReference type="Pfam" id="PF15891">
    <property type="entry name" value="Nuc_deoxyri_tr2"/>
    <property type="match status" value="1"/>
</dbReference>
<reference evidence="2" key="1">
    <citation type="submission" date="2018-07" db="EMBL/GenBank/DDBJ databases">
        <title>Giant CbK-like Caulobacter bacteriophages have genetically divergent genomes.</title>
        <authorList>
            <person name="Wilson K.M."/>
            <person name="Ely B."/>
        </authorList>
    </citation>
    <scope>NUCLEOTIDE SEQUENCE [LARGE SCALE GENOMIC DNA]</scope>
</reference>